<reference evidence="5 6" key="1">
    <citation type="submission" date="2024-01" db="EMBL/GenBank/DDBJ databases">
        <title>Genome assemblies of Stephania.</title>
        <authorList>
            <person name="Yang L."/>
        </authorList>
    </citation>
    <scope>NUCLEOTIDE SEQUENCE [LARGE SCALE GENOMIC DNA]</scope>
    <source>
        <strain evidence="5">JXDWG</strain>
        <tissue evidence="5">Leaf</tissue>
    </source>
</reference>
<dbReference type="SUPFAM" id="SSF50978">
    <property type="entry name" value="WD40 repeat-like"/>
    <property type="match status" value="1"/>
</dbReference>
<dbReference type="PANTHER" id="PTHR15052">
    <property type="entry name" value="RNA POLYMERASE III TRANSCRIPTION INITIATION FACTOR COMPLEX SUBUNIT"/>
    <property type="match status" value="1"/>
</dbReference>
<comment type="caution">
    <text evidence="5">The sequence shown here is derived from an EMBL/GenBank/DDBJ whole genome shotgun (WGS) entry which is preliminary data.</text>
</comment>
<dbReference type="SMART" id="SM00384">
    <property type="entry name" value="AT_hook"/>
    <property type="match status" value="9"/>
</dbReference>
<feature type="region of interest" description="Disordered" evidence="4">
    <location>
        <begin position="217"/>
        <end position="303"/>
    </location>
</feature>
<sequence length="1331" mass="146819">MAGTEETHVASMRNAGKSASEGQMSDDVAVDQDSPNVNVSAFDFSIENHFQMMDMILELCQIGEKQEAFDVVEMERMSSMITFIREWRQFCYKPRTIKFACETGPPHGKHVVEGVNFPQYSAASVPKMKNLSSDNEIFETGRLFDGKDFVVYVGGPVWALDWCPTVLERSDSGKRCEYLAVSAHPPESSYHKIGAPLTGRGIVQVWCLLNTDVKNEESPLLKKQRGRPRKHTTTDISLGALDGGNHVVQELAEPKKRGRPRKQTTTKESLGTSDGGNQVVQELAEPKKRGRPRKQTTTKESLGALDGGNQVVQELAVQVINSDQECLPKQKGRPRKHIATMGSLGTLDGGNQVIQELADQVINLDKERLPKGSIGTLDGENQVVQEFAAQVINSDQDRLPKQRGHPKKHIATKGSLGALNGEKQVVQELAIQVINSDQECLPKQRGLPRKHIDSTGSLGALDGENQVVQELAIQVINSDKACLPKQRGRPRKHIATKGSLGALDGENQVVQELAVQVINSDREGLPKQIGHPRKHIASKGSLGALDGGNQVVQKLATQVINSDQECLPKQRGRRRQHIATEGSLGPLDSENQVVQELAVQVIDSDQEWLPKQRGQRRKRIATKGSLGTLDVGNQVVQELGDQEINSDQELLPLFKKARDRSRKKQATEKTIDVDRENKFTQALYAPLDRVKEMDSLPMKEAKGRPKKTTIRKKGRPNKTKVLIESINNLTEDRQSNLMLPTEDSPKFLAMIVADGSIDDHTMLNGCDKNESLTNSEYHNENALMCKALVTSTEQMQMDELHLASIDDVDHPVWFADNKEDESSVVTAPRYHNCTQNQTTPSDRKAGILSLDIRARNSRLSNDVALPRLVLCLAHNGKVAWDVKWRPSCVGDCEYKHRMGYLAVLLGNGSLEVWEVPSPSAIKFLYSSCQMDGTDPRFVKLEPVFKCSKLKCGDRHSIPLTVEWSPTFPHNFILAGCHDGMVALWKFSPSNSPQDTRPLLCFPADTLPIRALAWAPKESGAESANLIATAGHGGLRFWDIRDPYRPLWDLNVLRRVVYSLDWLSDPRCVILSMDDGTLRTLSLSKAVYDVPATGKPFVGGQQQGLSSYFCSSFPIWSVQASRLAGLIAYCCADGSTLNFQLTTKAVEKDSSRNRASHFVCGSVMEEDTTLVVNSPLPNVPFPMKKSINEYGDTPRTIRGFLTVLNQAKRASSQAPENQTLAICYGDDPSAEVGSEATKATPQSNSTKRKSSDKKDAAPEATCPIGESENTPGGKIPKGEAAADIEAFPPKIVAMHRVRWNKNKGSERWLCYGGAAGVLRFQEVPLPSAQVKR</sequence>
<dbReference type="GO" id="GO:0003677">
    <property type="term" value="F:DNA binding"/>
    <property type="evidence" value="ECO:0007669"/>
    <property type="project" value="InterPro"/>
</dbReference>
<dbReference type="PANTHER" id="PTHR15052:SF2">
    <property type="entry name" value="GENERAL TRANSCRIPTION FACTOR 3C POLYPEPTIDE 2"/>
    <property type="match status" value="1"/>
</dbReference>
<dbReference type="Proteomes" id="UP001419268">
    <property type="component" value="Unassembled WGS sequence"/>
</dbReference>
<evidence type="ECO:0000313" key="6">
    <source>
        <dbReference type="Proteomes" id="UP001419268"/>
    </source>
</evidence>
<evidence type="ECO:0000256" key="4">
    <source>
        <dbReference type="SAM" id="MobiDB-lite"/>
    </source>
</evidence>
<dbReference type="EMBL" id="JBBNAG010000006">
    <property type="protein sequence ID" value="KAK9126446.1"/>
    <property type="molecule type" value="Genomic_DNA"/>
</dbReference>
<dbReference type="InterPro" id="IPR036322">
    <property type="entry name" value="WD40_repeat_dom_sf"/>
</dbReference>
<accession>A0AAP0P3S9</accession>
<keyword evidence="2" id="KW-0804">Transcription</keyword>
<evidence type="ECO:0000256" key="2">
    <source>
        <dbReference type="ARBA" id="ARBA00023163"/>
    </source>
</evidence>
<dbReference type="SMART" id="SM00320">
    <property type="entry name" value="WD40"/>
    <property type="match status" value="5"/>
</dbReference>
<dbReference type="GO" id="GO:0000127">
    <property type="term" value="C:transcription factor TFIIIC complex"/>
    <property type="evidence" value="ECO:0007669"/>
    <property type="project" value="TreeGrafter"/>
</dbReference>
<organism evidence="5 6">
    <name type="scientific">Stephania cephalantha</name>
    <dbReference type="NCBI Taxonomy" id="152367"/>
    <lineage>
        <taxon>Eukaryota</taxon>
        <taxon>Viridiplantae</taxon>
        <taxon>Streptophyta</taxon>
        <taxon>Embryophyta</taxon>
        <taxon>Tracheophyta</taxon>
        <taxon>Spermatophyta</taxon>
        <taxon>Magnoliopsida</taxon>
        <taxon>Ranunculales</taxon>
        <taxon>Menispermaceae</taxon>
        <taxon>Menispermoideae</taxon>
        <taxon>Cissampelideae</taxon>
        <taxon>Stephania</taxon>
    </lineage>
</organism>
<evidence type="ECO:0000313" key="5">
    <source>
        <dbReference type="EMBL" id="KAK9126446.1"/>
    </source>
</evidence>
<dbReference type="InterPro" id="IPR052416">
    <property type="entry name" value="GTF3C_component"/>
</dbReference>
<name>A0AAP0P3S9_9MAGN</name>
<dbReference type="GO" id="GO:0006383">
    <property type="term" value="P:transcription by RNA polymerase III"/>
    <property type="evidence" value="ECO:0007669"/>
    <property type="project" value="TreeGrafter"/>
</dbReference>
<dbReference type="InterPro" id="IPR015943">
    <property type="entry name" value="WD40/YVTN_repeat-like_dom_sf"/>
</dbReference>
<feature type="compositionally biased region" description="Basic residues" evidence="4">
    <location>
        <begin position="222"/>
        <end position="231"/>
    </location>
</feature>
<protein>
    <recommendedName>
        <fullName evidence="7">General transcription factor 3C polypeptide 2</fullName>
    </recommendedName>
</protein>
<dbReference type="InterPro" id="IPR001680">
    <property type="entry name" value="WD40_rpt"/>
</dbReference>
<proteinExistence type="predicted"/>
<feature type="region of interest" description="Disordered" evidence="4">
    <location>
        <begin position="1"/>
        <end position="32"/>
    </location>
</feature>
<gene>
    <name evidence="5" type="ORF">Scep_015292</name>
</gene>
<comment type="subcellular location">
    <subcellularLocation>
        <location evidence="1">Nucleus</location>
    </subcellularLocation>
</comment>
<dbReference type="InterPro" id="IPR017956">
    <property type="entry name" value="AT_hook_DNA-bd_motif"/>
</dbReference>
<feature type="compositionally biased region" description="Polar residues" evidence="4">
    <location>
        <begin position="266"/>
        <end position="280"/>
    </location>
</feature>
<dbReference type="Gene3D" id="2.130.10.10">
    <property type="entry name" value="YVTN repeat-like/Quinoprotein amine dehydrogenase"/>
    <property type="match status" value="1"/>
</dbReference>
<dbReference type="GO" id="GO:0005634">
    <property type="term" value="C:nucleus"/>
    <property type="evidence" value="ECO:0007669"/>
    <property type="project" value="UniProtKB-SubCell"/>
</dbReference>
<feature type="region of interest" description="Disordered" evidence="4">
    <location>
        <begin position="1230"/>
        <end position="1277"/>
    </location>
</feature>
<evidence type="ECO:0000256" key="1">
    <source>
        <dbReference type="ARBA" id="ARBA00004123"/>
    </source>
</evidence>
<keyword evidence="6" id="KW-1185">Reference proteome</keyword>
<evidence type="ECO:0008006" key="7">
    <source>
        <dbReference type="Google" id="ProtNLM"/>
    </source>
</evidence>
<keyword evidence="3" id="KW-0539">Nucleus</keyword>
<evidence type="ECO:0000256" key="3">
    <source>
        <dbReference type="ARBA" id="ARBA00023242"/>
    </source>
</evidence>
<dbReference type="PRINTS" id="PR00929">
    <property type="entry name" value="ATHOOK"/>
</dbReference>